<feature type="compositionally biased region" description="Polar residues" evidence="1">
    <location>
        <begin position="1"/>
        <end position="18"/>
    </location>
</feature>
<organism evidence="2 3">
    <name type="scientific">Tuber borchii</name>
    <name type="common">White truffle</name>
    <dbReference type="NCBI Taxonomy" id="42251"/>
    <lineage>
        <taxon>Eukaryota</taxon>
        <taxon>Fungi</taxon>
        <taxon>Dikarya</taxon>
        <taxon>Ascomycota</taxon>
        <taxon>Pezizomycotina</taxon>
        <taxon>Pezizomycetes</taxon>
        <taxon>Pezizales</taxon>
        <taxon>Tuberaceae</taxon>
        <taxon>Tuber</taxon>
    </lineage>
</organism>
<dbReference type="Proteomes" id="UP000244722">
    <property type="component" value="Unassembled WGS sequence"/>
</dbReference>
<feature type="region of interest" description="Disordered" evidence="1">
    <location>
        <begin position="1"/>
        <end position="25"/>
    </location>
</feature>
<protein>
    <submittedName>
        <fullName evidence="2">Uncharacterized protein</fullName>
    </submittedName>
</protein>
<dbReference type="OrthoDB" id="5420280at2759"/>
<dbReference type="EMBL" id="NESQ01000045">
    <property type="protein sequence ID" value="PUU81447.1"/>
    <property type="molecule type" value="Genomic_DNA"/>
</dbReference>
<evidence type="ECO:0000256" key="1">
    <source>
        <dbReference type="SAM" id="MobiDB-lite"/>
    </source>
</evidence>
<dbReference type="AlphaFoldDB" id="A0A2T7A150"/>
<reference evidence="2 3" key="1">
    <citation type="submission" date="2017-04" db="EMBL/GenBank/DDBJ databases">
        <title>Draft genome sequence of Tuber borchii Vittad., a whitish edible truffle.</title>
        <authorList>
            <consortium name="DOE Joint Genome Institute"/>
            <person name="Murat C."/>
            <person name="Kuo A."/>
            <person name="Barry K.W."/>
            <person name="Clum A."/>
            <person name="Dockter R.B."/>
            <person name="Fauchery L."/>
            <person name="Iotti M."/>
            <person name="Kohler A."/>
            <person name="Labutti K."/>
            <person name="Lindquist E.A."/>
            <person name="Lipzen A."/>
            <person name="Ohm R.A."/>
            <person name="Wang M."/>
            <person name="Grigoriev I.V."/>
            <person name="Zambonelli A."/>
            <person name="Martin F.M."/>
        </authorList>
    </citation>
    <scope>NUCLEOTIDE SEQUENCE [LARGE SCALE GENOMIC DNA]</scope>
    <source>
        <strain evidence="2 3">Tbo3840</strain>
    </source>
</reference>
<sequence>MFHGTSLSKLESINSSAGRQRDKAEGATFDDLKTIGDGNQVGYGGDAIADTCLYLGTEGRRDYGIYEKLYGFPPQIVRDITHAETISVLKTHVDVIEFTPSPRVAHGEVQAPAPQAEDKKFKELFDDFVRLLKESDYDCGYLQGTPTPLTQAYGAFTEYNYERKKELEKVRERERGGRGEGWYIDGVGA</sequence>
<evidence type="ECO:0000313" key="2">
    <source>
        <dbReference type="EMBL" id="PUU81447.1"/>
    </source>
</evidence>
<evidence type="ECO:0000313" key="3">
    <source>
        <dbReference type="Proteomes" id="UP000244722"/>
    </source>
</evidence>
<gene>
    <name evidence="2" type="ORF">B9Z19DRAFT_1122210</name>
</gene>
<name>A0A2T7A150_TUBBO</name>
<accession>A0A2T7A150</accession>
<keyword evidence="3" id="KW-1185">Reference proteome</keyword>
<comment type="caution">
    <text evidence="2">The sequence shown here is derived from an EMBL/GenBank/DDBJ whole genome shotgun (WGS) entry which is preliminary data.</text>
</comment>
<proteinExistence type="predicted"/>